<dbReference type="SUPFAM" id="SSF56112">
    <property type="entry name" value="Protein kinase-like (PK-like)"/>
    <property type="match status" value="1"/>
</dbReference>
<dbReference type="InterPro" id="IPR000719">
    <property type="entry name" value="Prot_kinase_dom"/>
</dbReference>
<evidence type="ECO:0000313" key="7">
    <source>
        <dbReference type="Proteomes" id="UP000196573"/>
    </source>
</evidence>
<proteinExistence type="predicted"/>
<dbReference type="PANTHER" id="PTHR44167:SF18">
    <property type="entry name" value="PROTEIN KINASE DOMAIN-CONTAINING PROTEIN"/>
    <property type="match status" value="1"/>
</dbReference>
<feature type="domain" description="Protein kinase" evidence="5">
    <location>
        <begin position="330"/>
        <end position="653"/>
    </location>
</feature>
<reference evidence="6 7" key="1">
    <citation type="submission" date="2017-03" db="EMBL/GenBank/DDBJ databases">
        <authorList>
            <person name="Afonso C.L."/>
            <person name="Miller P.J."/>
            <person name="Scott M.A."/>
            <person name="Spackman E."/>
            <person name="Goraichik I."/>
            <person name="Dimitrov K.M."/>
            <person name="Suarez D.L."/>
            <person name="Swayne D.E."/>
        </authorList>
    </citation>
    <scope>NUCLEOTIDE SEQUENCE [LARGE SCALE GENOMIC DNA]</scope>
    <source>
        <strain evidence="6">SB41UT1</strain>
    </source>
</reference>
<dbReference type="Pfam" id="PF00069">
    <property type="entry name" value="Pkinase"/>
    <property type="match status" value="1"/>
</dbReference>
<feature type="region of interest" description="Disordered" evidence="4">
    <location>
        <begin position="278"/>
        <end position="325"/>
    </location>
</feature>
<evidence type="ECO:0000256" key="4">
    <source>
        <dbReference type="SAM" id="MobiDB-lite"/>
    </source>
</evidence>
<keyword evidence="2 3" id="KW-0067">ATP-binding</keyword>
<gene>
    <name evidence="6" type="primary">pknB_1</name>
    <name evidence="6" type="ORF">EHSB41UT_01561</name>
</gene>
<feature type="binding site" evidence="3">
    <location>
        <position position="358"/>
    </location>
    <ligand>
        <name>ATP</name>
        <dbReference type="ChEBI" id="CHEBI:30616"/>
    </ligand>
</feature>
<dbReference type="PROSITE" id="PS00107">
    <property type="entry name" value="PROTEIN_KINASE_ATP"/>
    <property type="match status" value="1"/>
</dbReference>
<keyword evidence="6" id="KW-0808">Transferase</keyword>
<dbReference type="GO" id="GO:0005524">
    <property type="term" value="F:ATP binding"/>
    <property type="evidence" value="ECO:0007669"/>
    <property type="project" value="UniProtKB-UniRule"/>
</dbReference>
<evidence type="ECO:0000256" key="2">
    <source>
        <dbReference type="ARBA" id="ARBA00022840"/>
    </source>
</evidence>
<organism evidence="6 7">
    <name type="scientific">Parendozoicomonas haliclonae</name>
    <dbReference type="NCBI Taxonomy" id="1960125"/>
    <lineage>
        <taxon>Bacteria</taxon>
        <taxon>Pseudomonadati</taxon>
        <taxon>Pseudomonadota</taxon>
        <taxon>Gammaproteobacteria</taxon>
        <taxon>Oceanospirillales</taxon>
        <taxon>Endozoicomonadaceae</taxon>
        <taxon>Parendozoicomonas</taxon>
    </lineage>
</organism>
<dbReference type="GO" id="GO:0005737">
    <property type="term" value="C:cytoplasm"/>
    <property type="evidence" value="ECO:0007669"/>
    <property type="project" value="TreeGrafter"/>
</dbReference>
<keyword evidence="6" id="KW-0418">Kinase</keyword>
<dbReference type="InterPro" id="IPR011009">
    <property type="entry name" value="Kinase-like_dom_sf"/>
</dbReference>
<dbReference type="RefSeq" id="WP_087108546.1">
    <property type="nucleotide sequence ID" value="NZ_CBCSCN010000008.1"/>
</dbReference>
<keyword evidence="1 3" id="KW-0547">Nucleotide-binding</keyword>
<keyword evidence="7" id="KW-1185">Reference proteome</keyword>
<dbReference type="AlphaFoldDB" id="A0A1X7AIG0"/>
<dbReference type="InterPro" id="IPR008271">
    <property type="entry name" value="Ser/Thr_kinase_AS"/>
</dbReference>
<evidence type="ECO:0000256" key="1">
    <source>
        <dbReference type="ARBA" id="ARBA00022741"/>
    </source>
</evidence>
<dbReference type="SMART" id="SM00220">
    <property type="entry name" value="S_TKc"/>
    <property type="match status" value="1"/>
</dbReference>
<dbReference type="EC" id="2.7.11.1" evidence="6"/>
<dbReference type="EMBL" id="FWPT01000003">
    <property type="protein sequence ID" value="SMA43140.1"/>
    <property type="molecule type" value="Genomic_DNA"/>
</dbReference>
<evidence type="ECO:0000313" key="6">
    <source>
        <dbReference type="EMBL" id="SMA43140.1"/>
    </source>
</evidence>
<dbReference type="Gene3D" id="1.10.510.10">
    <property type="entry name" value="Transferase(Phosphotransferase) domain 1"/>
    <property type="match status" value="1"/>
</dbReference>
<name>A0A1X7AIG0_9GAMM</name>
<dbReference type="PROSITE" id="PS50011">
    <property type="entry name" value="PROTEIN_KINASE_DOM"/>
    <property type="match status" value="1"/>
</dbReference>
<dbReference type="GO" id="GO:0004674">
    <property type="term" value="F:protein serine/threonine kinase activity"/>
    <property type="evidence" value="ECO:0007669"/>
    <property type="project" value="UniProtKB-EC"/>
</dbReference>
<sequence length="661" mass="73825">MENRGVMADARVFARINELSRQSTRIMNERPDGDTTVGLSGDGKRVMTLNHSDQQTRNLRSELNQLQQCANRYCQMRGFHERSVSPVHVDDSRLDALTLSFAMLELKDSALYVGEECQQLLGDVVFNQADPEGVMSSINQALARLKTPMDRAVIAGQLLRHSEKWPPSPALQHCRDALTADVQQIREQRQQHILSRCEALIHTVSSEGSSFGEYSELLSDLAEEMTQLASLDEGYSAFVGKMYSQLETMRALTAISSRSSSGKSVRALEPLEKALAHYDAPPKVEPSPPITPERGPVQPSLAEDSAQHAMQGDDAAETSGQDQIRGAPVVREMGKLGEGVGGLVSQIETAPGKVRARKIPNPKTTGQTPEHEQLREMAQEWQYMAQLNHPHILHAGRDPIARNTVVVQERDMYVDRDGYLRTSFGDHRDHNNQPIDDIDDDFVFVDSVQENEIAGLQMELTDGGLDKHMDNMVHSERVRCCLQLMDAVRYMHQQGVGHLDLKPDNILYKKGEGIKVSDFGLSQPISPKGVDQSGIFNAGFCPPETHSGRYVDANLHDSWSTALTLINVLTGMNPMWDDPAIKQEYERLGPPNMPYRLHPDVINGAIKRCLDNYPKQLGPIRPMLWSMLNPDPNQRMDVYDAMNQYGGAMEGWQRQLQNAGF</sequence>
<dbReference type="PROSITE" id="PS00108">
    <property type="entry name" value="PROTEIN_KINASE_ST"/>
    <property type="match status" value="1"/>
</dbReference>
<dbReference type="Proteomes" id="UP000196573">
    <property type="component" value="Unassembled WGS sequence"/>
</dbReference>
<dbReference type="InterPro" id="IPR017441">
    <property type="entry name" value="Protein_kinase_ATP_BS"/>
</dbReference>
<evidence type="ECO:0000259" key="5">
    <source>
        <dbReference type="PROSITE" id="PS50011"/>
    </source>
</evidence>
<dbReference type="OrthoDB" id="9801841at2"/>
<dbReference type="PANTHER" id="PTHR44167">
    <property type="entry name" value="OVARIAN-SPECIFIC SERINE/THREONINE-PROTEIN KINASE LOK-RELATED"/>
    <property type="match status" value="1"/>
</dbReference>
<evidence type="ECO:0000256" key="3">
    <source>
        <dbReference type="PROSITE-ProRule" id="PRU10141"/>
    </source>
</evidence>
<protein>
    <submittedName>
        <fullName evidence="6">Serine/threonine-protein kinase PknB</fullName>
        <ecNumber evidence="6">2.7.11.1</ecNumber>
    </submittedName>
</protein>
<accession>A0A1X7AIG0</accession>